<name>E8WW03_GRATM</name>
<keyword evidence="1" id="KW-0472">Membrane</keyword>
<feature type="transmembrane region" description="Helical" evidence="1">
    <location>
        <begin position="12"/>
        <end position="31"/>
    </location>
</feature>
<dbReference type="PaxDb" id="1198114-AciX9_0235"/>
<organism evidence="3">
    <name type="scientific">Granulicella tundricola (strain ATCC BAA-1859 / DSM 23138 / MP5ACTX9)</name>
    <dbReference type="NCBI Taxonomy" id="1198114"/>
    <lineage>
        <taxon>Bacteria</taxon>
        <taxon>Pseudomonadati</taxon>
        <taxon>Acidobacteriota</taxon>
        <taxon>Terriglobia</taxon>
        <taxon>Terriglobales</taxon>
        <taxon>Acidobacteriaceae</taxon>
        <taxon>Granulicella</taxon>
    </lineage>
</organism>
<reference evidence="3" key="1">
    <citation type="submission" date="2011-01" db="EMBL/GenBank/DDBJ databases">
        <title>Complete sequence of chromosome of Acidobacterium sp. MP5ACTX9.</title>
        <authorList>
            <consortium name="US DOE Joint Genome Institute"/>
            <person name="Lucas S."/>
            <person name="Copeland A."/>
            <person name="Lapidus A."/>
            <person name="Cheng J.-F."/>
            <person name="Goodwin L."/>
            <person name="Pitluck S."/>
            <person name="Teshima H."/>
            <person name="Detter J.C."/>
            <person name="Han C."/>
            <person name="Tapia R."/>
            <person name="Land M."/>
            <person name="Hauser L."/>
            <person name="Kyrpides N."/>
            <person name="Ivanova N."/>
            <person name="Ovchinnikova G."/>
            <person name="Pagani I."/>
            <person name="Rawat S.R."/>
            <person name="Mannisto M."/>
            <person name="Haggblom M.M."/>
            <person name="Woyke T."/>
        </authorList>
    </citation>
    <scope>NUCLEOTIDE SEQUENCE [LARGE SCALE GENOMIC DNA]</scope>
    <source>
        <strain evidence="3">MP5ACTX9</strain>
    </source>
</reference>
<sequence length="96" mass="11044">MKILLRKLRWIDLGLAVLLATISVPFIFRSVMNHRMELYVRIYPHDGQDSLGAFFDALTASAFSWIGIIILLLGLRWLYVTLRPENLPLQTDISSK</sequence>
<evidence type="ECO:0000313" key="3">
    <source>
        <dbReference type="Proteomes" id="UP000000343"/>
    </source>
</evidence>
<dbReference type="STRING" id="1198114.AciX9_0235"/>
<gene>
    <name evidence="2" type="ordered locus">AciX9_0235</name>
</gene>
<accession>E8WW03</accession>
<protein>
    <submittedName>
        <fullName evidence="2">Uncharacterized protein</fullName>
    </submittedName>
</protein>
<dbReference type="HOGENOM" id="CLU_2355769_0_0_0"/>
<keyword evidence="1" id="KW-1133">Transmembrane helix</keyword>
<dbReference type="Proteomes" id="UP000000343">
    <property type="component" value="Chromosome"/>
</dbReference>
<keyword evidence="1" id="KW-0812">Transmembrane</keyword>
<proteinExistence type="predicted"/>
<dbReference type="AlphaFoldDB" id="E8WW03"/>
<evidence type="ECO:0000256" key="1">
    <source>
        <dbReference type="SAM" id="Phobius"/>
    </source>
</evidence>
<keyword evidence="3" id="KW-1185">Reference proteome</keyword>
<evidence type="ECO:0000313" key="2">
    <source>
        <dbReference type="EMBL" id="ADW67309.1"/>
    </source>
</evidence>
<dbReference type="RefSeq" id="WP_013578637.1">
    <property type="nucleotide sequence ID" value="NC_015064.1"/>
</dbReference>
<dbReference type="KEGG" id="acm:AciX9_0235"/>
<feature type="transmembrane region" description="Helical" evidence="1">
    <location>
        <begin position="51"/>
        <end position="75"/>
    </location>
</feature>
<dbReference type="EMBL" id="CP002480">
    <property type="protein sequence ID" value="ADW67309.1"/>
    <property type="molecule type" value="Genomic_DNA"/>
</dbReference>